<organism evidence="2 3">
    <name type="scientific">Campylobacter concisus</name>
    <dbReference type="NCBI Taxonomy" id="199"/>
    <lineage>
        <taxon>Bacteria</taxon>
        <taxon>Pseudomonadati</taxon>
        <taxon>Campylobacterota</taxon>
        <taxon>Epsilonproteobacteria</taxon>
        <taxon>Campylobacterales</taxon>
        <taxon>Campylobacteraceae</taxon>
        <taxon>Campylobacter</taxon>
    </lineage>
</organism>
<dbReference type="EMBL" id="CP049274">
    <property type="protein sequence ID" value="QPH84294.1"/>
    <property type="molecule type" value="Genomic_DNA"/>
</dbReference>
<keyword evidence="1" id="KW-1133">Transmembrane helix</keyword>
<dbReference type="RefSeq" id="WP_107793144.1">
    <property type="nucleotide sequence ID" value="NZ_CP049274.1"/>
</dbReference>
<keyword evidence="1" id="KW-0472">Membrane</keyword>
<name>A0A7S9R600_9BACT</name>
<dbReference type="Proteomes" id="UP000594630">
    <property type="component" value="Chromosome"/>
</dbReference>
<evidence type="ECO:0000313" key="3">
    <source>
        <dbReference type="Proteomes" id="UP000594630"/>
    </source>
</evidence>
<feature type="transmembrane region" description="Helical" evidence="1">
    <location>
        <begin position="363"/>
        <end position="383"/>
    </location>
</feature>
<dbReference type="AlphaFoldDB" id="A0A7S9R600"/>
<reference evidence="2 3" key="1">
    <citation type="journal article" date="2018" name="Emerg. Microbes Infect.">
        <title>Genomic analysis of oral Campylobacter concisus strains identified a potential bacterial molecular marker associated with active Crohn's disease.</title>
        <authorList>
            <person name="Liu F."/>
            <person name="Ma R."/>
            <person name="Tay C.Y.A."/>
            <person name="Octavia S."/>
            <person name="Lan R."/>
            <person name="Chung H.K.L."/>
            <person name="Riordan S.M."/>
            <person name="Grimm M.C."/>
            <person name="Leong R.W."/>
            <person name="Tanaka M.M."/>
            <person name="Connor S."/>
            <person name="Zhang L."/>
        </authorList>
    </citation>
    <scope>NUCLEOTIDE SEQUENCE [LARGE SCALE GENOMIC DNA]</scope>
    <source>
        <strain evidence="2 3">P10CDO-S2</strain>
    </source>
</reference>
<accession>A0A7S9R600</accession>
<evidence type="ECO:0000313" key="2">
    <source>
        <dbReference type="EMBL" id="QPH84294.1"/>
    </source>
</evidence>
<evidence type="ECO:0008006" key="4">
    <source>
        <dbReference type="Google" id="ProtNLM"/>
    </source>
</evidence>
<evidence type="ECO:0000256" key="1">
    <source>
        <dbReference type="SAM" id="Phobius"/>
    </source>
</evidence>
<gene>
    <name evidence="2" type="ORF">CVT06_03985</name>
</gene>
<protein>
    <recommendedName>
        <fullName evidence="4">Pentapeptide repeat-containing protein</fullName>
    </recommendedName>
</protein>
<sequence>MNELKEQLKSIIQKQVNFSKLNYHIEIKIDQPVNSDQFPNQDFSFKRIVILCVEEEFITFRKINQEIGEIVKEIEKINSTYFVTFIFEKCDVKFWNEDINLDWHIRFKESNININIQDIELDEIYLLTKNFNNCTFENLSLLSNVKTLHIDLNFNDIKLLQFAITKIANNGVNKISIGNTNIGQATIIDNIFKSDFIIYSSQIDSIEVRDVDFEALAEFRTVVFKNKFDFEEISYKGLVLFDKCLFNTKAEFKYITFEKFTSFRGSVFNNGLNLDFTSCDNEINFFGISGLDKTESKKHTSQETYRIIKNNFEKIGNKIEANKYHSLELESKRRDLEKNKWVNMGDYIVFKLHHISSNHSTNWVLALLWIILVGFLTTIFLHLNAAKELFINPFKAFDYLFKYIYIGNMDDELKHNSLVFLFNKVSLGYLYYQFLTAVRKDTRK</sequence>
<keyword evidence="1" id="KW-0812">Transmembrane</keyword>
<proteinExistence type="predicted"/>